<sequence length="193" mass="20418">MLWAALSCVVGAVLLVAGIPKVTDNQRMIRAVRGYRLLPDQVAVVVGRVLPWLEIVLGAGLILGVAPVVTGAVASAMFVVFFAGLTINLLRGRRDLDCGCFAFSAGGEEIAHIGWWHSARAASFAILAAAVTLTPEIGVFDRLTGTGVGLFVVALVCVGVYARSVMSFGRRPIDDYLTNAAIELRAISSVSRY</sequence>
<feature type="transmembrane region" description="Helical" evidence="5">
    <location>
        <begin position="121"/>
        <end position="140"/>
    </location>
</feature>
<evidence type="ECO:0000259" key="6">
    <source>
        <dbReference type="Pfam" id="PF07291"/>
    </source>
</evidence>
<dbReference type="UniPathway" id="UPA00895"/>
<evidence type="ECO:0000256" key="3">
    <source>
        <dbReference type="ARBA" id="ARBA00022989"/>
    </source>
</evidence>
<keyword evidence="8" id="KW-1185">Reference proteome</keyword>
<evidence type="ECO:0000313" key="8">
    <source>
        <dbReference type="Proteomes" id="UP000076038"/>
    </source>
</evidence>
<dbReference type="Proteomes" id="UP000076038">
    <property type="component" value="Chromosome"/>
</dbReference>
<gene>
    <name evidence="7" type="primary">mauE</name>
    <name evidence="7" type="ORF">A3Q41_02064</name>
</gene>
<reference evidence="7 8" key="1">
    <citation type="journal article" date="2016" name="Genome Announc.">
        <title>Complete Genome and Plasmid Sequences for Rhodococcus fascians D188 and Draft Sequences for Rhodococcus Isolates PBTS 1 and PBTS 2.</title>
        <authorList>
            <person name="Stamler R.A."/>
            <person name="Vereecke D."/>
            <person name="Zhang Y."/>
            <person name="Schilkey F."/>
            <person name="Devitt N."/>
            <person name="Randall J.J."/>
        </authorList>
    </citation>
    <scope>NUCLEOTIDE SEQUENCE [LARGE SCALE GENOMIC DNA]</scope>
    <source>
        <strain evidence="7 8">PBTS2</strain>
    </source>
</reference>
<evidence type="ECO:0000313" key="7">
    <source>
        <dbReference type="EMBL" id="AMY23366.1"/>
    </source>
</evidence>
<organism evidence="7 8">
    <name type="scientific">Rhodococcoides fascians</name>
    <name type="common">Rhodococcus fascians</name>
    <dbReference type="NCBI Taxonomy" id="1828"/>
    <lineage>
        <taxon>Bacteria</taxon>
        <taxon>Bacillati</taxon>
        <taxon>Actinomycetota</taxon>
        <taxon>Actinomycetes</taxon>
        <taxon>Mycobacteriales</taxon>
        <taxon>Nocardiaceae</taxon>
        <taxon>Rhodococcoides</taxon>
    </lineage>
</organism>
<keyword evidence="4 5" id="KW-0472">Membrane</keyword>
<reference evidence="8" key="2">
    <citation type="submission" date="2016-04" db="EMBL/GenBank/DDBJ databases">
        <title>Complete Genome and Plasmid Sequences for Rhodococcus fascians D188 and Draft Sequences for Rhodococcus spp. Isolates PBTS 1 and PBTS 2.</title>
        <authorList>
            <person name="Stamer R."/>
            <person name="Vereecke D."/>
            <person name="Zhang Y."/>
            <person name="Schilkey F."/>
            <person name="Devitt N."/>
            <person name="Randall J."/>
        </authorList>
    </citation>
    <scope>NUCLEOTIDE SEQUENCE [LARGE SCALE GENOMIC DNA]</scope>
    <source>
        <strain evidence="8">PBTS2</strain>
    </source>
</reference>
<evidence type="ECO:0000256" key="4">
    <source>
        <dbReference type="ARBA" id="ARBA00023136"/>
    </source>
</evidence>
<proteinExistence type="predicted"/>
<dbReference type="EMBL" id="CP015220">
    <property type="protein sequence ID" value="AMY23366.1"/>
    <property type="molecule type" value="Genomic_DNA"/>
</dbReference>
<accession>A0A143QKP6</accession>
<dbReference type="InterPro" id="IPR009908">
    <property type="entry name" value="Methylamine_util_MauE"/>
</dbReference>
<keyword evidence="3 5" id="KW-1133">Transmembrane helix</keyword>
<dbReference type="PATRIC" id="fig|1653479.3.peg.2086"/>
<evidence type="ECO:0000256" key="5">
    <source>
        <dbReference type="SAM" id="Phobius"/>
    </source>
</evidence>
<feature type="domain" description="Methylamine utilisation protein MauE" evidence="6">
    <location>
        <begin position="3"/>
        <end position="132"/>
    </location>
</feature>
<protein>
    <submittedName>
        <fullName evidence="7">Methylamine utilization protein MauE</fullName>
    </submittedName>
</protein>
<evidence type="ECO:0000256" key="2">
    <source>
        <dbReference type="ARBA" id="ARBA00022692"/>
    </source>
</evidence>
<dbReference type="GO" id="GO:0016020">
    <property type="term" value="C:membrane"/>
    <property type="evidence" value="ECO:0007669"/>
    <property type="project" value="UniProtKB-SubCell"/>
</dbReference>
<dbReference type="Pfam" id="PF07291">
    <property type="entry name" value="MauE"/>
    <property type="match status" value="1"/>
</dbReference>
<dbReference type="AlphaFoldDB" id="A0A143QKP6"/>
<dbReference type="GO" id="GO:0030416">
    <property type="term" value="P:methylamine metabolic process"/>
    <property type="evidence" value="ECO:0007669"/>
    <property type="project" value="InterPro"/>
</dbReference>
<feature type="transmembrane region" description="Helical" evidence="5">
    <location>
        <begin position="55"/>
        <end position="85"/>
    </location>
</feature>
<evidence type="ECO:0000256" key="1">
    <source>
        <dbReference type="ARBA" id="ARBA00004141"/>
    </source>
</evidence>
<dbReference type="KEGG" id="rhs:A3Q41_02064"/>
<dbReference type="RefSeq" id="WP_063216509.1">
    <property type="nucleotide sequence ID" value="NZ_NOWH01000022.1"/>
</dbReference>
<keyword evidence="2 5" id="KW-0812">Transmembrane</keyword>
<feature type="transmembrane region" description="Helical" evidence="5">
    <location>
        <begin position="146"/>
        <end position="162"/>
    </location>
</feature>
<name>A0A143QKP6_RHOFA</name>
<comment type="subcellular location">
    <subcellularLocation>
        <location evidence="1">Membrane</location>
        <topology evidence="1">Multi-pass membrane protein</topology>
    </subcellularLocation>
</comment>